<keyword evidence="7 8" id="KW-0472">Membrane</keyword>
<evidence type="ECO:0000313" key="11">
    <source>
        <dbReference type="Proteomes" id="UP001219037"/>
    </source>
</evidence>
<keyword evidence="2 8" id="KW-0813">Transport</keyword>
<comment type="subcellular location">
    <subcellularLocation>
        <location evidence="1 8">Cell membrane</location>
        <topology evidence="1 8">Multi-pass membrane protein</topology>
    </subcellularLocation>
</comment>
<evidence type="ECO:0000256" key="7">
    <source>
        <dbReference type="ARBA" id="ARBA00023136"/>
    </source>
</evidence>
<dbReference type="Proteomes" id="UP001219037">
    <property type="component" value="Chromosome"/>
</dbReference>
<feature type="domain" description="ABC transmembrane type-1" evidence="9">
    <location>
        <begin position="12"/>
        <end position="202"/>
    </location>
</feature>
<sequence length="213" mass="22749">MAEAFLAVIIGLPMTLLVTALAFTTGAILGFPIMLGMRSRFVVVRLVIRLMVDIIRAVPPIVWLFLIYFGVQIGSIRLDSLTAAVIGLGLIASAYLAEVYRGGYSTLPKGQTEASLALGLTPTTTFLRIQTPQAIRTVLPSMSTFLLALVKDSSIASTIGVMDLVFRASQFARQNPDIPGIAPFLVAAAVYLIISIPIAIFARRLDAKLKGAG</sequence>
<evidence type="ECO:0000256" key="8">
    <source>
        <dbReference type="RuleBase" id="RU363032"/>
    </source>
</evidence>
<name>A0ABY8H7F8_9MICC</name>
<dbReference type="InterPro" id="IPR043429">
    <property type="entry name" value="ArtM/GltK/GlnP/TcyL/YhdX-like"/>
</dbReference>
<feature type="transmembrane region" description="Helical" evidence="8">
    <location>
        <begin position="6"/>
        <end position="34"/>
    </location>
</feature>
<evidence type="ECO:0000256" key="3">
    <source>
        <dbReference type="ARBA" id="ARBA00022475"/>
    </source>
</evidence>
<evidence type="ECO:0000259" key="9">
    <source>
        <dbReference type="PROSITE" id="PS50928"/>
    </source>
</evidence>
<evidence type="ECO:0000256" key="2">
    <source>
        <dbReference type="ARBA" id="ARBA00022448"/>
    </source>
</evidence>
<evidence type="ECO:0000256" key="6">
    <source>
        <dbReference type="ARBA" id="ARBA00022989"/>
    </source>
</evidence>
<keyword evidence="11" id="KW-1185">Reference proteome</keyword>
<dbReference type="PANTHER" id="PTHR30614">
    <property type="entry name" value="MEMBRANE COMPONENT OF AMINO ACID ABC TRANSPORTER"/>
    <property type="match status" value="1"/>
</dbReference>
<dbReference type="InterPro" id="IPR000515">
    <property type="entry name" value="MetI-like"/>
</dbReference>
<accession>A0ABY8H7F8</accession>
<keyword evidence="3" id="KW-1003">Cell membrane</keyword>
<organism evidence="10 11">
    <name type="scientific">Citricoccus muralis</name>
    <dbReference type="NCBI Taxonomy" id="169134"/>
    <lineage>
        <taxon>Bacteria</taxon>
        <taxon>Bacillati</taxon>
        <taxon>Actinomycetota</taxon>
        <taxon>Actinomycetes</taxon>
        <taxon>Micrococcales</taxon>
        <taxon>Micrococcaceae</taxon>
        <taxon>Citricoccus</taxon>
    </lineage>
</organism>
<evidence type="ECO:0000256" key="1">
    <source>
        <dbReference type="ARBA" id="ARBA00004651"/>
    </source>
</evidence>
<dbReference type="NCBIfam" id="TIGR01726">
    <property type="entry name" value="HEQRo_perm_3TM"/>
    <property type="match status" value="1"/>
</dbReference>
<dbReference type="InterPro" id="IPR010065">
    <property type="entry name" value="AA_ABC_transptr_permease_3TM"/>
</dbReference>
<evidence type="ECO:0000256" key="5">
    <source>
        <dbReference type="ARBA" id="ARBA00022970"/>
    </source>
</evidence>
<evidence type="ECO:0000256" key="4">
    <source>
        <dbReference type="ARBA" id="ARBA00022692"/>
    </source>
</evidence>
<dbReference type="RefSeq" id="WP_278157731.1">
    <property type="nucleotide sequence ID" value="NZ_CP121252.1"/>
</dbReference>
<protein>
    <submittedName>
        <fullName evidence="10">Amino acid ABC transporter permease</fullName>
    </submittedName>
</protein>
<dbReference type="EMBL" id="CP121252">
    <property type="protein sequence ID" value="WFP16630.1"/>
    <property type="molecule type" value="Genomic_DNA"/>
</dbReference>
<feature type="transmembrane region" description="Helical" evidence="8">
    <location>
        <begin position="46"/>
        <end position="69"/>
    </location>
</feature>
<proteinExistence type="inferred from homology"/>
<dbReference type="Gene3D" id="1.10.3720.10">
    <property type="entry name" value="MetI-like"/>
    <property type="match status" value="1"/>
</dbReference>
<gene>
    <name evidence="10" type="ORF">P8192_00435</name>
</gene>
<feature type="transmembrane region" description="Helical" evidence="8">
    <location>
        <begin position="178"/>
        <end position="202"/>
    </location>
</feature>
<feature type="transmembrane region" description="Helical" evidence="8">
    <location>
        <begin position="81"/>
        <end position="100"/>
    </location>
</feature>
<dbReference type="Pfam" id="PF00528">
    <property type="entry name" value="BPD_transp_1"/>
    <property type="match status" value="1"/>
</dbReference>
<evidence type="ECO:0000313" key="10">
    <source>
        <dbReference type="EMBL" id="WFP16630.1"/>
    </source>
</evidence>
<comment type="similarity">
    <text evidence="8">Belongs to the binding-protein-dependent transport system permease family.</text>
</comment>
<reference evidence="10 11" key="1">
    <citation type="submission" date="2023-04" db="EMBL/GenBank/DDBJ databases">
        <title>Funneling lignin-derived compounds into biodiesel using alkali-halophilic Citricoccus sp. P2.</title>
        <authorList>
            <person name="Luo C.-B."/>
        </authorList>
    </citation>
    <scope>NUCLEOTIDE SEQUENCE [LARGE SCALE GENOMIC DNA]</scope>
    <source>
        <strain evidence="10 11">P2</strain>
    </source>
</reference>
<feature type="transmembrane region" description="Helical" evidence="8">
    <location>
        <begin position="145"/>
        <end position="166"/>
    </location>
</feature>
<keyword evidence="6 8" id="KW-1133">Transmembrane helix</keyword>
<dbReference type="InterPro" id="IPR035906">
    <property type="entry name" value="MetI-like_sf"/>
</dbReference>
<keyword evidence="5" id="KW-0029">Amino-acid transport</keyword>
<dbReference type="PANTHER" id="PTHR30614:SF0">
    <property type="entry name" value="L-CYSTINE TRANSPORT SYSTEM PERMEASE PROTEIN TCYL"/>
    <property type="match status" value="1"/>
</dbReference>
<keyword evidence="4 8" id="KW-0812">Transmembrane</keyword>
<dbReference type="SUPFAM" id="SSF161098">
    <property type="entry name" value="MetI-like"/>
    <property type="match status" value="1"/>
</dbReference>
<dbReference type="PROSITE" id="PS50928">
    <property type="entry name" value="ABC_TM1"/>
    <property type="match status" value="1"/>
</dbReference>
<dbReference type="CDD" id="cd06261">
    <property type="entry name" value="TM_PBP2"/>
    <property type="match status" value="1"/>
</dbReference>